<dbReference type="EMBL" id="FNPK01000041">
    <property type="protein sequence ID" value="SDY86119.1"/>
    <property type="molecule type" value="Genomic_DNA"/>
</dbReference>
<evidence type="ECO:0000313" key="2">
    <source>
        <dbReference type="Proteomes" id="UP000199035"/>
    </source>
</evidence>
<dbReference type="AlphaFoldDB" id="A0A1H3ND46"/>
<sequence>MSVNTLGQFTTYVPTTATEIAGSVKANQLKVSADQLVDLNTQVNNADITLKNGGDININEKDNINLSQLSTPNGNINVKANGAIAVDKVTATAQVKLASLNADIKRLASSQADKNIVSQDLSLVSATGIGLSTLPLSIQTSTLSAAATSGDIYLTQQGNLNLKNLTTPANVQLTIKNGGLTGSATGTLKASQANANGNINVISGGNINMLTNNTQSDGVRTTTGSGVITYQAADTLNLGYLQSTEFGGGVKITAAKINDGITTGGNIEGSFIDIKSPSMNPTLVEQLIAEKILESALIKLNYQVVGGSLSNSRKFMSDLFVSQQQLSNSLKFDPTVGLKELVNIDLLK</sequence>
<name>A0A1H3ND46_9GAMM</name>
<keyword evidence="2" id="KW-1185">Reference proteome</keyword>
<protein>
    <recommendedName>
        <fullName evidence="3">Filamentous hemagglutinin</fullName>
    </recommendedName>
</protein>
<organism evidence="1 2">
    <name type="scientific">Acinetobacter kyonggiensis</name>
    <dbReference type="NCBI Taxonomy" id="595670"/>
    <lineage>
        <taxon>Bacteria</taxon>
        <taxon>Pseudomonadati</taxon>
        <taxon>Pseudomonadota</taxon>
        <taxon>Gammaproteobacteria</taxon>
        <taxon>Moraxellales</taxon>
        <taxon>Moraxellaceae</taxon>
        <taxon>Acinetobacter</taxon>
    </lineage>
</organism>
<reference evidence="2" key="1">
    <citation type="submission" date="2016-10" db="EMBL/GenBank/DDBJ databases">
        <authorList>
            <person name="Varghese N."/>
            <person name="Submissions S."/>
        </authorList>
    </citation>
    <scope>NUCLEOTIDE SEQUENCE [LARGE SCALE GENOMIC DNA]</scope>
    <source>
        <strain evidence="2">ANC 5109</strain>
    </source>
</reference>
<proteinExistence type="predicted"/>
<gene>
    <name evidence="1" type="ORF">SAMN05421643_14113</name>
</gene>
<dbReference type="Proteomes" id="UP000199035">
    <property type="component" value="Unassembled WGS sequence"/>
</dbReference>
<accession>A0A1H3ND46</accession>
<evidence type="ECO:0008006" key="3">
    <source>
        <dbReference type="Google" id="ProtNLM"/>
    </source>
</evidence>
<dbReference type="RefSeq" id="WP_092692824.1">
    <property type="nucleotide sequence ID" value="NZ_FNPK01000041.1"/>
</dbReference>
<dbReference type="STRING" id="595670.SAMN05421643_14113"/>
<evidence type="ECO:0000313" key="1">
    <source>
        <dbReference type="EMBL" id="SDY86119.1"/>
    </source>
</evidence>